<feature type="transmembrane region" description="Helical" evidence="1">
    <location>
        <begin position="106"/>
        <end position="131"/>
    </location>
</feature>
<keyword evidence="1" id="KW-0812">Transmembrane</keyword>
<evidence type="ECO:0000256" key="1">
    <source>
        <dbReference type="SAM" id="Phobius"/>
    </source>
</evidence>
<feature type="transmembrane region" description="Helical" evidence="1">
    <location>
        <begin position="151"/>
        <end position="174"/>
    </location>
</feature>
<evidence type="ECO:0008006" key="4">
    <source>
        <dbReference type="Google" id="ProtNLM"/>
    </source>
</evidence>
<evidence type="ECO:0000313" key="3">
    <source>
        <dbReference type="Proteomes" id="UP000244956"/>
    </source>
</evidence>
<keyword evidence="1" id="KW-1133">Transmembrane helix</keyword>
<organism evidence="2 3">
    <name type="scientific">Marinilabilia rubra</name>
    <dbReference type="NCBI Taxonomy" id="2162893"/>
    <lineage>
        <taxon>Bacteria</taxon>
        <taxon>Pseudomonadati</taxon>
        <taxon>Bacteroidota</taxon>
        <taxon>Bacteroidia</taxon>
        <taxon>Marinilabiliales</taxon>
        <taxon>Marinilabiliaceae</taxon>
        <taxon>Marinilabilia</taxon>
    </lineage>
</organism>
<gene>
    <name evidence="2" type="ORF">DDZ16_19550</name>
</gene>
<proteinExistence type="predicted"/>
<feature type="transmembrane region" description="Helical" evidence="1">
    <location>
        <begin position="48"/>
        <end position="67"/>
    </location>
</feature>
<feature type="transmembrane region" description="Helical" evidence="1">
    <location>
        <begin position="422"/>
        <end position="438"/>
    </location>
</feature>
<feature type="transmembrane region" description="Helical" evidence="1">
    <location>
        <begin position="73"/>
        <end position="94"/>
    </location>
</feature>
<feature type="transmembrane region" description="Helical" evidence="1">
    <location>
        <begin position="186"/>
        <end position="213"/>
    </location>
</feature>
<feature type="transmembrane region" description="Helical" evidence="1">
    <location>
        <begin position="359"/>
        <end position="378"/>
    </location>
</feature>
<protein>
    <recommendedName>
        <fullName evidence="4">Oligosaccharide repeat unit polymerase</fullName>
    </recommendedName>
</protein>
<dbReference type="OrthoDB" id="1426402at2"/>
<feature type="transmembrane region" description="Helical" evidence="1">
    <location>
        <begin position="225"/>
        <end position="244"/>
    </location>
</feature>
<sequence length="447" mass="51589">MKVAFRKVVIFILVLFFFTFLRGTLLMLIPLLPALLYIIFPFRLKKQIIPIFLLSLISSGYGVLFGYNNFENVIFSIILLFSVLMIAFSSPVNLGTKPIIKDWNNLLSYTLKVVFVFMFINNSLGIIQYFLNPFNHYPQEDAFIGIYGRHGIAHHGLAILNGYFVLFYVSQLVSAEKRQAKKAKNIILLLYFSLSHFLCFYGLGLIILLLSIVIYTLIKSLSVKLFFKLAFIGTGIIFIFSYFFSDVYSYMTENINYLTVLFSDFDYDSVYIPGKIRAWIRYFTDFVGEELGLVLFGTGPGGFNSRVSFLLNSDSSNLFVKIFGTSMPAFHDTLIHPLWDMSIISMDKYNDGSRNQPFSSLLSLTSEYGIIFTITLFVMLKKEINRVSELIEDNRLKGFIILSVIYIFLNVIFDNFIEFSEFWVFIVFLFFLKIHTIVRESESSIRS</sequence>
<accession>A0A2U2B3Q0</accession>
<dbReference type="EMBL" id="QEWP01000028">
    <property type="protein sequence ID" value="PWD97688.1"/>
    <property type="molecule type" value="Genomic_DNA"/>
</dbReference>
<dbReference type="RefSeq" id="WP_109266168.1">
    <property type="nucleotide sequence ID" value="NZ_QEWP01000028.1"/>
</dbReference>
<keyword evidence="3" id="KW-1185">Reference proteome</keyword>
<keyword evidence="1" id="KW-0472">Membrane</keyword>
<name>A0A2U2B3Q0_9BACT</name>
<evidence type="ECO:0000313" key="2">
    <source>
        <dbReference type="EMBL" id="PWD97688.1"/>
    </source>
</evidence>
<feature type="transmembrane region" description="Helical" evidence="1">
    <location>
        <begin position="399"/>
        <end position="416"/>
    </location>
</feature>
<dbReference type="Proteomes" id="UP000244956">
    <property type="component" value="Unassembled WGS sequence"/>
</dbReference>
<feature type="transmembrane region" description="Helical" evidence="1">
    <location>
        <begin position="12"/>
        <end position="36"/>
    </location>
</feature>
<dbReference type="AlphaFoldDB" id="A0A2U2B3Q0"/>
<comment type="caution">
    <text evidence="2">The sequence shown here is derived from an EMBL/GenBank/DDBJ whole genome shotgun (WGS) entry which is preliminary data.</text>
</comment>
<reference evidence="2 3" key="1">
    <citation type="submission" date="2018-05" db="EMBL/GenBank/DDBJ databases">
        <title>Marinilabilia rubrum sp. nov., isolated from saltern sediment.</title>
        <authorList>
            <person name="Zhang R."/>
        </authorList>
    </citation>
    <scope>NUCLEOTIDE SEQUENCE [LARGE SCALE GENOMIC DNA]</scope>
    <source>
        <strain evidence="2 3">WTE16</strain>
    </source>
</reference>